<dbReference type="EMBL" id="GBXM01063015">
    <property type="protein sequence ID" value="JAH45562.1"/>
    <property type="molecule type" value="Transcribed_RNA"/>
</dbReference>
<accession>A0A0E9SWC7</accession>
<proteinExistence type="predicted"/>
<reference evidence="1" key="2">
    <citation type="journal article" date="2015" name="Fish Shellfish Immunol.">
        <title>Early steps in the European eel (Anguilla anguilla)-Vibrio vulnificus interaction in the gills: Role of the RtxA13 toxin.</title>
        <authorList>
            <person name="Callol A."/>
            <person name="Pajuelo D."/>
            <person name="Ebbesson L."/>
            <person name="Teles M."/>
            <person name="MacKenzie S."/>
            <person name="Amaro C."/>
        </authorList>
    </citation>
    <scope>NUCLEOTIDE SEQUENCE</scope>
</reference>
<reference evidence="1" key="1">
    <citation type="submission" date="2014-11" db="EMBL/GenBank/DDBJ databases">
        <authorList>
            <person name="Amaro Gonzalez C."/>
        </authorList>
    </citation>
    <scope>NUCLEOTIDE SEQUENCE</scope>
</reference>
<protein>
    <submittedName>
        <fullName evidence="1">Uncharacterized protein</fullName>
    </submittedName>
</protein>
<organism evidence="1">
    <name type="scientific">Anguilla anguilla</name>
    <name type="common">European freshwater eel</name>
    <name type="synonym">Muraena anguilla</name>
    <dbReference type="NCBI Taxonomy" id="7936"/>
    <lineage>
        <taxon>Eukaryota</taxon>
        <taxon>Metazoa</taxon>
        <taxon>Chordata</taxon>
        <taxon>Craniata</taxon>
        <taxon>Vertebrata</taxon>
        <taxon>Euteleostomi</taxon>
        <taxon>Actinopterygii</taxon>
        <taxon>Neopterygii</taxon>
        <taxon>Teleostei</taxon>
        <taxon>Anguilliformes</taxon>
        <taxon>Anguillidae</taxon>
        <taxon>Anguilla</taxon>
    </lineage>
</organism>
<name>A0A0E9SWC7_ANGAN</name>
<evidence type="ECO:0000313" key="1">
    <source>
        <dbReference type="EMBL" id="JAH45562.1"/>
    </source>
</evidence>
<dbReference type="AlphaFoldDB" id="A0A0E9SWC7"/>
<sequence length="52" mass="5864">MPRQMPVVITPSPCAPVTPYWSKWVLLGCTKCLPLTCVCVSPTFLNMRKKQL</sequence>